<dbReference type="PANTHER" id="PTHR41248:SF1">
    <property type="entry name" value="NORD PROTEIN"/>
    <property type="match status" value="1"/>
</dbReference>
<dbReference type="InterPro" id="IPR002035">
    <property type="entry name" value="VWF_A"/>
</dbReference>
<dbReference type="InterPro" id="IPR051928">
    <property type="entry name" value="NorD/CobT"/>
</dbReference>
<dbReference type="PANTHER" id="PTHR41248">
    <property type="entry name" value="NORD PROTEIN"/>
    <property type="match status" value="1"/>
</dbReference>
<dbReference type="CDD" id="cd01454">
    <property type="entry name" value="vWA_norD_type"/>
    <property type="match status" value="1"/>
</dbReference>
<dbReference type="PROSITE" id="PS50234">
    <property type="entry name" value="VWFA"/>
    <property type="match status" value="1"/>
</dbReference>
<evidence type="ECO:0000313" key="4">
    <source>
        <dbReference type="EMBL" id="WML85553.1"/>
    </source>
</evidence>
<evidence type="ECO:0000313" key="3">
    <source>
        <dbReference type="EMBL" id="MDQ5767748.1"/>
    </source>
</evidence>
<dbReference type="SMART" id="SM00327">
    <property type="entry name" value="VWA"/>
    <property type="match status" value="1"/>
</dbReference>
<dbReference type="AlphaFoldDB" id="A0AA51QW12"/>
<gene>
    <name evidence="3" type="ORF">RCC75_04370</name>
    <name evidence="4" type="ORF">RCG00_14745</name>
</gene>
<accession>A0AA51QW12</accession>
<evidence type="ECO:0000259" key="2">
    <source>
        <dbReference type="PROSITE" id="PS50234"/>
    </source>
</evidence>
<reference evidence="4 5" key="1">
    <citation type="submission" date="2023-08" db="EMBL/GenBank/DDBJ databases">
        <title>New molecular markers tilS and rpoB for phylogenetic and monitoring studies of the genus Thiothrix biodiversity.</title>
        <authorList>
            <person name="Ravin N.V."/>
            <person name="Smolyakov D."/>
            <person name="Markov N.D."/>
            <person name="Beletsky A.V."/>
            <person name="Mardanov A.V."/>
            <person name="Rudenko T.S."/>
            <person name="Grabovich M.Y."/>
        </authorList>
    </citation>
    <scope>NUCLEOTIDE SEQUENCE</scope>
    <source>
        <strain evidence="4">DNT52</strain>
        <strain evidence="3 5">H33</strain>
    </source>
</reference>
<dbReference type="EMBL" id="CP133217">
    <property type="protein sequence ID" value="WML85553.1"/>
    <property type="molecule type" value="Genomic_DNA"/>
</dbReference>
<dbReference type="Pfam" id="PF00092">
    <property type="entry name" value="VWA"/>
    <property type="match status" value="1"/>
</dbReference>
<dbReference type="EMBL" id="JAVFKN010000003">
    <property type="protein sequence ID" value="MDQ5767748.1"/>
    <property type="molecule type" value="Genomic_DNA"/>
</dbReference>
<evidence type="ECO:0000313" key="5">
    <source>
        <dbReference type="Proteomes" id="UP001223336"/>
    </source>
</evidence>
<protein>
    <submittedName>
        <fullName evidence="4">VWA domain-containing protein</fullName>
    </submittedName>
</protein>
<dbReference type="InterPro" id="IPR036465">
    <property type="entry name" value="vWFA_dom_sf"/>
</dbReference>
<keyword evidence="5" id="KW-1185">Reference proteome</keyword>
<evidence type="ECO:0000256" key="1">
    <source>
        <dbReference type="SAM" id="MobiDB-lite"/>
    </source>
</evidence>
<dbReference type="Proteomes" id="UP001229862">
    <property type="component" value="Chromosome"/>
</dbReference>
<dbReference type="Gene3D" id="3.40.50.410">
    <property type="entry name" value="von Willebrand factor, type A domain"/>
    <property type="match status" value="1"/>
</dbReference>
<dbReference type="RefSeq" id="WP_308133888.1">
    <property type="nucleotide sequence ID" value="NZ_CP133197.1"/>
</dbReference>
<sequence length="777" mass="88483">MNSSSDSRGDRLVAQANTPDIGKGDQPVAPTDDVTSRYRTQLSCNFKQLDEAFAACMQDALALLSEEGIKDYLDGASLVCKIGRGFDPVLTYLEEMPVIAHKLGEGMLTRVSQAVWKISRTPNGRIIPIFLQTLPDVCRRLESEELVGHYITLLFEMMERTTGSIHGFHTTIPSPGLPKLLEQMPYLMSQLALGGLKNWIEYGIRNYGKHPHRQEEYFSLQSADAKAMLQHERHGTLFTHHERKLNLYLKACWENTEYLVPYSVDFRDMREQQPYFDEFGMRIPDVFDDAHGVTGIDRYRAVLAHMAAHQRWTRKVVADNFSPQQRIAIERLEDSRVEYLAMQQYPGLRRIFTALHPAPLENECDSRTESCFRHRLAMLSWAILNPAHGYQNAKINEFAGKFHAKMLQGNATTADMVTVAISFVAQTRLQTDQLPSVYFNNTAIPYRDDNRHLWQYIEESDDEEFFDEHKQTAQQNEQSGLPPRHYPEWDYSTQTYRPDWTSVYESLHPAGNPAVIDALLQKHAALAKRLKQIVDLLKPQNYTRVRYQEEGSELDLDVAIRSLIDFKGGANPDPRINMSHKHDGRNIAVMLLLDLSASISEVPEGATQSILELSQEAVSLLAYAIEALGDPFAIAGFASNTRHEVRYQHIKGFKEHWNDEVKGRLAAMQAGYSTRMGAAVRHAAHYLEHQQADKKLLLILTDGEPSDIDVDDPQLLTQDTRQAVKELDQKGIYSYCISLDPRADEYVRDIFGKRVTVVDNVQRLPERMTQVFVTLTG</sequence>
<feature type="region of interest" description="Disordered" evidence="1">
    <location>
        <begin position="1"/>
        <end position="34"/>
    </location>
</feature>
<dbReference type="SUPFAM" id="SSF53300">
    <property type="entry name" value="vWA-like"/>
    <property type="match status" value="1"/>
</dbReference>
<dbReference type="Proteomes" id="UP001223336">
    <property type="component" value="Unassembled WGS sequence"/>
</dbReference>
<proteinExistence type="predicted"/>
<feature type="domain" description="VWFA" evidence="2">
    <location>
        <begin position="588"/>
        <end position="750"/>
    </location>
</feature>
<organism evidence="4">
    <name type="scientific">Thiothrix subterranea</name>
    <dbReference type="NCBI Taxonomy" id="2735563"/>
    <lineage>
        <taxon>Bacteria</taxon>
        <taxon>Pseudomonadati</taxon>
        <taxon>Pseudomonadota</taxon>
        <taxon>Gammaproteobacteria</taxon>
        <taxon>Thiotrichales</taxon>
        <taxon>Thiotrichaceae</taxon>
        <taxon>Thiothrix</taxon>
    </lineage>
</organism>
<name>A0AA51QW12_9GAMM</name>